<dbReference type="PRINTS" id="PR00463">
    <property type="entry name" value="EP450I"/>
</dbReference>
<dbReference type="InterPro" id="IPR001128">
    <property type="entry name" value="Cyt_P450"/>
</dbReference>
<evidence type="ECO:0000256" key="5">
    <source>
        <dbReference type="ARBA" id="ARBA00023033"/>
    </source>
</evidence>
<protein>
    <recommendedName>
        <fullName evidence="10">Cytochrome P450</fullName>
    </recommendedName>
</protein>
<evidence type="ECO:0000256" key="3">
    <source>
        <dbReference type="ARBA" id="ARBA00023002"/>
    </source>
</evidence>
<dbReference type="GO" id="GO:0020037">
    <property type="term" value="F:heme binding"/>
    <property type="evidence" value="ECO:0007669"/>
    <property type="project" value="InterPro"/>
</dbReference>
<dbReference type="Gene3D" id="1.10.630.10">
    <property type="entry name" value="Cytochrome P450"/>
    <property type="match status" value="1"/>
</dbReference>
<dbReference type="PANTHER" id="PTHR46300">
    <property type="entry name" value="P450, PUTATIVE (EUROFUNG)-RELATED-RELATED"/>
    <property type="match status" value="1"/>
</dbReference>
<evidence type="ECO:0000313" key="8">
    <source>
        <dbReference type="EMBL" id="RWA06714.1"/>
    </source>
</evidence>
<evidence type="ECO:0000256" key="1">
    <source>
        <dbReference type="ARBA" id="ARBA00010617"/>
    </source>
</evidence>
<evidence type="ECO:0000256" key="2">
    <source>
        <dbReference type="ARBA" id="ARBA00022723"/>
    </source>
</evidence>
<keyword evidence="4 6" id="KW-0408">Iron</keyword>
<dbReference type="SUPFAM" id="SSF48264">
    <property type="entry name" value="Cytochrome P450"/>
    <property type="match status" value="1"/>
</dbReference>
<dbReference type="EMBL" id="RYZI01000314">
    <property type="protein sequence ID" value="RWA06714.1"/>
    <property type="molecule type" value="Genomic_DNA"/>
</dbReference>
<dbReference type="Pfam" id="PF00067">
    <property type="entry name" value="p450"/>
    <property type="match status" value="1"/>
</dbReference>
<dbReference type="Proteomes" id="UP000286045">
    <property type="component" value="Unassembled WGS sequence"/>
</dbReference>
<name>A0A439CWW1_9PEZI</name>
<dbReference type="InterPro" id="IPR002401">
    <property type="entry name" value="Cyt_P450_E_grp-I"/>
</dbReference>
<comment type="caution">
    <text evidence="8">The sequence shown here is derived from an EMBL/GenBank/DDBJ whole genome shotgun (WGS) entry which is preliminary data.</text>
</comment>
<dbReference type="CDD" id="cd11065">
    <property type="entry name" value="CYP64-like"/>
    <property type="match status" value="1"/>
</dbReference>
<feature type="binding site" description="axial binding residue" evidence="6">
    <location>
        <position position="444"/>
    </location>
    <ligand>
        <name>heme</name>
        <dbReference type="ChEBI" id="CHEBI:30413"/>
    </ligand>
    <ligandPart>
        <name>Fe</name>
        <dbReference type="ChEBI" id="CHEBI:18248"/>
    </ligandPart>
</feature>
<dbReference type="PRINTS" id="PR00385">
    <property type="entry name" value="P450"/>
</dbReference>
<evidence type="ECO:0000313" key="9">
    <source>
        <dbReference type="Proteomes" id="UP000286045"/>
    </source>
</evidence>
<evidence type="ECO:0008006" key="10">
    <source>
        <dbReference type="Google" id="ProtNLM"/>
    </source>
</evidence>
<comment type="cofactor">
    <cofactor evidence="6">
        <name>heme</name>
        <dbReference type="ChEBI" id="CHEBI:30413"/>
    </cofactor>
</comment>
<feature type="compositionally biased region" description="Polar residues" evidence="7">
    <location>
        <begin position="416"/>
        <end position="427"/>
    </location>
</feature>
<evidence type="ECO:0000256" key="7">
    <source>
        <dbReference type="SAM" id="MobiDB-lite"/>
    </source>
</evidence>
<evidence type="ECO:0000256" key="6">
    <source>
        <dbReference type="PIRSR" id="PIRSR602401-1"/>
    </source>
</evidence>
<dbReference type="InterPro" id="IPR036396">
    <property type="entry name" value="Cyt_P450_sf"/>
</dbReference>
<feature type="region of interest" description="Disordered" evidence="7">
    <location>
        <begin position="408"/>
        <end position="430"/>
    </location>
</feature>
<evidence type="ECO:0000256" key="4">
    <source>
        <dbReference type="ARBA" id="ARBA00023004"/>
    </source>
</evidence>
<dbReference type="GO" id="GO:0004497">
    <property type="term" value="F:monooxygenase activity"/>
    <property type="evidence" value="ECO:0007669"/>
    <property type="project" value="UniProtKB-KW"/>
</dbReference>
<dbReference type="GO" id="GO:0005506">
    <property type="term" value="F:iron ion binding"/>
    <property type="evidence" value="ECO:0007669"/>
    <property type="project" value="InterPro"/>
</dbReference>
<keyword evidence="2 6" id="KW-0479">Metal-binding</keyword>
<reference evidence="8 9" key="1">
    <citation type="submission" date="2018-12" db="EMBL/GenBank/DDBJ databases">
        <title>Draft genome sequence of Xylaria grammica IHI A82.</title>
        <authorList>
            <person name="Buettner E."/>
            <person name="Kellner H."/>
        </authorList>
    </citation>
    <scope>NUCLEOTIDE SEQUENCE [LARGE SCALE GENOMIC DNA]</scope>
    <source>
        <strain evidence="8 9">IHI A82</strain>
    </source>
</reference>
<comment type="similarity">
    <text evidence="1">Belongs to the cytochrome P450 family.</text>
</comment>
<organism evidence="8 9">
    <name type="scientific">Xylaria grammica</name>
    <dbReference type="NCBI Taxonomy" id="363999"/>
    <lineage>
        <taxon>Eukaryota</taxon>
        <taxon>Fungi</taxon>
        <taxon>Dikarya</taxon>
        <taxon>Ascomycota</taxon>
        <taxon>Pezizomycotina</taxon>
        <taxon>Sordariomycetes</taxon>
        <taxon>Xylariomycetidae</taxon>
        <taxon>Xylariales</taxon>
        <taxon>Xylariaceae</taxon>
        <taxon>Xylaria</taxon>
    </lineage>
</organism>
<dbReference type="InterPro" id="IPR050364">
    <property type="entry name" value="Cytochrome_P450_fung"/>
</dbReference>
<proteinExistence type="inferred from homology"/>
<dbReference type="AlphaFoldDB" id="A0A439CWW1"/>
<accession>A0A439CWW1</accession>
<dbReference type="STRING" id="363999.A0A439CWW1"/>
<dbReference type="GO" id="GO:0016705">
    <property type="term" value="F:oxidoreductase activity, acting on paired donors, with incorporation or reduction of molecular oxygen"/>
    <property type="evidence" value="ECO:0007669"/>
    <property type="project" value="InterPro"/>
</dbReference>
<gene>
    <name evidence="8" type="ORF">EKO27_g8388</name>
</gene>
<sequence length="586" mass="65279">MPAVWVYPVLALVGLAIYRILQIGSRPKDFPPGPPTIPILGNLHLMPKENGHVQFKKWAEEYGPVYSLMMGPNVMIVFSSDQAVKDTFDKKSSIYSSRPEVYIARTVGGSHKVDGGYRVLNMPYGDRWRMAHRVYHSILNIRAAKSFVPYQDLENKQMLQGFLENPDSFIDHLRRYSFSLTTQMIYGFRTPTLDDWRLKSLFHNLHQFSKAMGTASAMILDMFPPLRALPDALLPSRAHAKNLHDIELKFHKGNWLDVKKKLKAGTAKPSLCVDLIKAQDAEGFSDEQAGYIAGNLLEAGADTTAAQLTGFVQAMLLYPEVQKKAQEELDRVCGGRLPTMEDWDDLPYIRACVKETNRWMPTAILGIAHSNNKEDVYMGYRIPKDSMCVVNVWAIHMDPKRHANPSVFDPERFIGDNTTSQESSQQRDVSKRDTFLFGAGRRVCQGMHIADRSMFLAISRLLWGFRMEVPLDQATGKPLTPDPSRLIPGMLVQPEPFPAARDDRGVWEKQRDAVVSARSAGSTGVVSVKGTGYDCPPTTSTVPSGRATPLANARAYAMLGSFVTVGAAPTLPSLIKCALGVAFESW</sequence>
<keyword evidence="3" id="KW-0560">Oxidoreductase</keyword>
<dbReference type="PANTHER" id="PTHR46300:SF2">
    <property type="entry name" value="CYTOCHROME P450 MONOOXYGENASE ALNH-RELATED"/>
    <property type="match status" value="1"/>
</dbReference>
<keyword evidence="6" id="KW-0349">Heme</keyword>
<keyword evidence="9" id="KW-1185">Reference proteome</keyword>
<keyword evidence="5" id="KW-0503">Monooxygenase</keyword>